<dbReference type="GO" id="GO:0008270">
    <property type="term" value="F:zinc ion binding"/>
    <property type="evidence" value="ECO:0007669"/>
    <property type="project" value="UniProtKB-KW"/>
</dbReference>
<evidence type="ECO:0000313" key="6">
    <source>
        <dbReference type="Proteomes" id="UP000615446"/>
    </source>
</evidence>
<dbReference type="Proteomes" id="UP000615446">
    <property type="component" value="Unassembled WGS sequence"/>
</dbReference>
<dbReference type="AlphaFoldDB" id="A0A8H3KRB5"/>
<evidence type="ECO:0000256" key="2">
    <source>
        <dbReference type="ARBA" id="ARBA00022771"/>
    </source>
</evidence>
<dbReference type="OrthoDB" id="10038672at2759"/>
<keyword evidence="1" id="KW-0479">Metal-binding</keyword>
<gene>
    <name evidence="5" type="ORF">RCL2_000189300</name>
</gene>
<evidence type="ECO:0000256" key="3">
    <source>
        <dbReference type="ARBA" id="ARBA00022833"/>
    </source>
</evidence>
<keyword evidence="3" id="KW-0862">Zinc</keyword>
<evidence type="ECO:0000256" key="1">
    <source>
        <dbReference type="ARBA" id="ARBA00022723"/>
    </source>
</evidence>
<dbReference type="Pfam" id="PF13695">
    <property type="entry name" value="Zn_ribbon_3CxxC"/>
    <property type="match status" value="1"/>
</dbReference>
<reference evidence="5" key="1">
    <citation type="submission" date="2019-10" db="EMBL/GenBank/DDBJ databases">
        <title>Conservation and host-specific expression of non-tandemly repeated heterogenous ribosome RNA gene in arbuscular mycorrhizal fungi.</title>
        <authorList>
            <person name="Maeda T."/>
            <person name="Kobayashi Y."/>
            <person name="Nakagawa T."/>
            <person name="Ezawa T."/>
            <person name="Yamaguchi K."/>
            <person name="Bino T."/>
            <person name="Nishimoto Y."/>
            <person name="Shigenobu S."/>
            <person name="Kawaguchi M."/>
        </authorList>
    </citation>
    <scope>NUCLEOTIDE SEQUENCE</scope>
    <source>
        <strain evidence="5">HR1</strain>
    </source>
</reference>
<comment type="caution">
    <text evidence="5">The sequence shown here is derived from an EMBL/GenBank/DDBJ whole genome shotgun (WGS) entry which is preliminary data.</text>
</comment>
<proteinExistence type="predicted"/>
<feature type="domain" description="3CxxC-type" evidence="4">
    <location>
        <begin position="152"/>
        <end position="233"/>
    </location>
</feature>
<dbReference type="InterPro" id="IPR027377">
    <property type="entry name" value="ZAR1/RTP1-5-like_Znf-3CxxC"/>
</dbReference>
<evidence type="ECO:0000259" key="4">
    <source>
        <dbReference type="SMART" id="SM01328"/>
    </source>
</evidence>
<keyword evidence="2" id="KW-0863">Zinc-finger</keyword>
<name>A0A8H3KRB5_9GLOM</name>
<protein>
    <recommendedName>
        <fullName evidence="4">3CxxC-type domain-containing protein</fullName>
    </recommendedName>
</protein>
<dbReference type="EMBL" id="BLAL01000012">
    <property type="protein sequence ID" value="GES74412.1"/>
    <property type="molecule type" value="Genomic_DNA"/>
</dbReference>
<evidence type="ECO:0000313" key="5">
    <source>
        <dbReference type="EMBL" id="GES74412.1"/>
    </source>
</evidence>
<organism evidence="5 6">
    <name type="scientific">Rhizophagus clarus</name>
    <dbReference type="NCBI Taxonomy" id="94130"/>
    <lineage>
        <taxon>Eukaryota</taxon>
        <taxon>Fungi</taxon>
        <taxon>Fungi incertae sedis</taxon>
        <taxon>Mucoromycota</taxon>
        <taxon>Glomeromycotina</taxon>
        <taxon>Glomeromycetes</taxon>
        <taxon>Glomerales</taxon>
        <taxon>Glomeraceae</taxon>
        <taxon>Rhizophagus</taxon>
    </lineage>
</organism>
<dbReference type="SMART" id="SM01328">
    <property type="entry name" value="zf-3CxxC"/>
    <property type="match status" value="1"/>
</dbReference>
<sequence length="251" mass="29442">MSEKENSHNTTEYDKSNTTINDCNNNTLLTNLEENMALITISNPVNSMEENDTSFTLGGWNVPEERDTPVTIGGWDFSMENLGEKNTGWKKVQRVGYPENRNNIRTRKRTNYRNHPGKCKHESQCQSVMECRNKLKRKWQTENNCKIEWRKRVFGNWKCSRCQKKWRSAYTWISLQKYMMKTPGKHCLKGDYVMQECKAQECGSDGVISSYKPLVRSESGEHKRHLCEKCKRGYDCFESGTYFGYEYINIT</sequence>
<accession>A0A8H3KRB5</accession>